<dbReference type="InterPro" id="IPR032820">
    <property type="entry name" value="ATPase_put"/>
</dbReference>
<gene>
    <name evidence="5" type="ORF">GGE31_002252</name>
    <name evidence="4" type="ORF">GGE33_002253</name>
    <name evidence="6" type="ORF">GGE35_002254</name>
</gene>
<evidence type="ECO:0000313" key="8">
    <source>
        <dbReference type="Proteomes" id="UP000524535"/>
    </source>
</evidence>
<sequence>MEDAMDDPDDGLDERRKRLSAALAERKAEDAAEDRKNGQSEASRKGMALGLKISSEFISAIAVGGVIGYLIDWAIGSKPWGMILFVLLGFCAGVLSVLRAVGMVAQPPHLESRSSEDKK</sequence>
<dbReference type="Proteomes" id="UP000520770">
    <property type="component" value="Unassembled WGS sequence"/>
</dbReference>
<accession>A0A7W6WPU8</accession>
<evidence type="ECO:0000256" key="3">
    <source>
        <dbReference type="SAM" id="Phobius"/>
    </source>
</evidence>
<evidence type="ECO:0000313" key="5">
    <source>
        <dbReference type="EMBL" id="MBB4411747.1"/>
    </source>
</evidence>
<comment type="function">
    <text evidence="1">A possible function for this protein is to guide the assembly of the membrane sector of the ATPase enzyme complex.</text>
</comment>
<organism evidence="4 7">
    <name type="scientific">Aliirhizobium cellulosilyticum</name>
    <dbReference type="NCBI Taxonomy" id="393664"/>
    <lineage>
        <taxon>Bacteria</taxon>
        <taxon>Pseudomonadati</taxon>
        <taxon>Pseudomonadota</taxon>
        <taxon>Alphaproteobacteria</taxon>
        <taxon>Hyphomicrobiales</taxon>
        <taxon>Rhizobiaceae</taxon>
        <taxon>Aliirhizobium</taxon>
    </lineage>
</organism>
<keyword evidence="1 3" id="KW-0472">Membrane</keyword>
<feature type="region of interest" description="Disordered" evidence="2">
    <location>
        <begin position="1"/>
        <end position="44"/>
    </location>
</feature>
<reference evidence="7 8" key="1">
    <citation type="submission" date="2020-08" db="EMBL/GenBank/DDBJ databases">
        <title>Genomic Encyclopedia of Type Strains, Phase IV (KMG-V): Genome sequencing to study the core and pangenomes of soil and plant-associated prokaryotes.</title>
        <authorList>
            <person name="Whitman W."/>
        </authorList>
    </citation>
    <scope>NUCLEOTIDE SEQUENCE [LARGE SCALE GENOMIC DNA]</scope>
    <source>
        <strain evidence="5 8">SEMIA 444</strain>
        <strain evidence="4 7">SEMIA 448</strain>
        <strain evidence="6 9">SEMIA 452</strain>
    </source>
</reference>
<comment type="caution">
    <text evidence="4">The sequence shown here is derived from an EMBL/GenBank/DDBJ whole genome shotgun (WGS) entry which is preliminary data.</text>
</comment>
<evidence type="ECO:0000313" key="4">
    <source>
        <dbReference type="EMBL" id="MBB4348511.1"/>
    </source>
</evidence>
<evidence type="ECO:0000313" key="7">
    <source>
        <dbReference type="Proteomes" id="UP000520770"/>
    </source>
</evidence>
<dbReference type="AlphaFoldDB" id="A0A7W6WPU8"/>
<dbReference type="InterPro" id="IPR016989">
    <property type="entry name" value="Atp1_alphaprobac"/>
</dbReference>
<evidence type="ECO:0000313" key="6">
    <source>
        <dbReference type="EMBL" id="MBB4446438.1"/>
    </source>
</evidence>
<dbReference type="EMBL" id="JACIHM010000002">
    <property type="protein sequence ID" value="MBB4446438.1"/>
    <property type="molecule type" value="Genomic_DNA"/>
</dbReference>
<dbReference type="RefSeq" id="WP_246435949.1">
    <property type="nucleotide sequence ID" value="NZ_JACIGW010000002.1"/>
</dbReference>
<keyword evidence="8" id="KW-1185">Reference proteome</keyword>
<dbReference type="EMBL" id="JACIGY010000002">
    <property type="protein sequence ID" value="MBB4411747.1"/>
    <property type="molecule type" value="Genomic_DNA"/>
</dbReference>
<dbReference type="EMBL" id="JACIGW010000002">
    <property type="protein sequence ID" value="MBB4348511.1"/>
    <property type="molecule type" value="Genomic_DNA"/>
</dbReference>
<dbReference type="GO" id="GO:1902600">
    <property type="term" value="P:proton transmembrane transport"/>
    <property type="evidence" value="ECO:0007669"/>
    <property type="project" value="UniProtKB-KW"/>
</dbReference>
<keyword evidence="3" id="KW-1133">Transmembrane helix</keyword>
<feature type="compositionally biased region" description="Acidic residues" evidence="2">
    <location>
        <begin position="1"/>
        <end position="12"/>
    </location>
</feature>
<keyword evidence="1" id="KW-0406">Ion transport</keyword>
<dbReference type="Proteomes" id="UP000576087">
    <property type="component" value="Unassembled WGS sequence"/>
</dbReference>
<dbReference type="Pfam" id="PF09527">
    <property type="entry name" value="ATPase_gene1"/>
    <property type="match status" value="1"/>
</dbReference>
<feature type="compositionally biased region" description="Basic and acidic residues" evidence="2">
    <location>
        <begin position="24"/>
        <end position="44"/>
    </location>
</feature>
<protein>
    <recommendedName>
        <fullName evidence="1">ATP synthase protein I</fullName>
    </recommendedName>
</protein>
<keyword evidence="1" id="KW-0813">Transport</keyword>
<dbReference type="Proteomes" id="UP000524535">
    <property type="component" value="Unassembled WGS sequence"/>
</dbReference>
<dbReference type="GO" id="GO:0045259">
    <property type="term" value="C:proton-transporting ATP synthase complex"/>
    <property type="evidence" value="ECO:0007669"/>
    <property type="project" value="UniProtKB-UniRule"/>
</dbReference>
<comment type="similarity">
    <text evidence="1">Belongs to the bacterial AtpI family.</text>
</comment>
<proteinExistence type="inferred from homology"/>
<dbReference type="PIRSF" id="PIRSF032126">
    <property type="entry name" value="F0F1_ATP_synthase_subunit_I"/>
    <property type="match status" value="1"/>
</dbReference>
<evidence type="ECO:0000256" key="1">
    <source>
        <dbReference type="PIRNR" id="PIRNR032126"/>
    </source>
</evidence>
<evidence type="ECO:0000313" key="9">
    <source>
        <dbReference type="Proteomes" id="UP000576087"/>
    </source>
</evidence>
<keyword evidence="3" id="KW-0812">Transmembrane</keyword>
<feature type="transmembrane region" description="Helical" evidence="3">
    <location>
        <begin position="57"/>
        <end position="76"/>
    </location>
</feature>
<evidence type="ECO:0000256" key="2">
    <source>
        <dbReference type="SAM" id="MobiDB-lite"/>
    </source>
</evidence>
<name>A0A7W6WPU8_9HYPH</name>
<keyword evidence="1" id="KW-0375">Hydrogen ion transport</keyword>
<feature type="transmembrane region" description="Helical" evidence="3">
    <location>
        <begin position="82"/>
        <end position="105"/>
    </location>
</feature>